<reference evidence="1" key="1">
    <citation type="journal article" date="2020" name="New Phytol.">
        <title>Comparative genomics reveals dynamic genome evolution in host specialist ectomycorrhizal fungi.</title>
        <authorList>
            <person name="Lofgren L.A."/>
            <person name="Nguyen N.H."/>
            <person name="Vilgalys R."/>
            <person name="Ruytinx J."/>
            <person name="Liao H.L."/>
            <person name="Branco S."/>
            <person name="Kuo A."/>
            <person name="LaButti K."/>
            <person name="Lipzen A."/>
            <person name="Andreopoulos W."/>
            <person name="Pangilinan J."/>
            <person name="Riley R."/>
            <person name="Hundley H."/>
            <person name="Na H."/>
            <person name="Barry K."/>
            <person name="Grigoriev I.V."/>
            <person name="Stajich J.E."/>
            <person name="Kennedy P.G."/>
        </authorList>
    </citation>
    <scope>NUCLEOTIDE SEQUENCE</scope>
    <source>
        <strain evidence="1">DOB743</strain>
    </source>
</reference>
<evidence type="ECO:0000313" key="2">
    <source>
        <dbReference type="Proteomes" id="UP000714275"/>
    </source>
</evidence>
<dbReference type="OrthoDB" id="3269403at2759"/>
<organism evidence="1 2">
    <name type="scientific">Suillus placidus</name>
    <dbReference type="NCBI Taxonomy" id="48579"/>
    <lineage>
        <taxon>Eukaryota</taxon>
        <taxon>Fungi</taxon>
        <taxon>Dikarya</taxon>
        <taxon>Basidiomycota</taxon>
        <taxon>Agaricomycotina</taxon>
        <taxon>Agaricomycetes</taxon>
        <taxon>Agaricomycetidae</taxon>
        <taxon>Boletales</taxon>
        <taxon>Suillineae</taxon>
        <taxon>Suillaceae</taxon>
        <taxon>Suillus</taxon>
    </lineage>
</organism>
<feature type="non-terminal residue" evidence="1">
    <location>
        <position position="1"/>
    </location>
</feature>
<comment type="caution">
    <text evidence="1">The sequence shown here is derived from an EMBL/GenBank/DDBJ whole genome shotgun (WGS) entry which is preliminary data.</text>
</comment>
<protein>
    <submittedName>
        <fullName evidence="1">Uncharacterized protein</fullName>
    </submittedName>
</protein>
<dbReference type="Proteomes" id="UP000714275">
    <property type="component" value="Unassembled WGS sequence"/>
</dbReference>
<proteinExistence type="predicted"/>
<name>A0A9P7D182_9AGAM</name>
<sequence>IREDVYSYEYEDGPGPDAKNLAFDLTHGSSTPWNTRILDILVEQLQRRNAEEQWLMRRSNGYYKAILEDRYKRLRTTWRAAQPKVMAKGILETAAEVEERLITKRDKSLKSVRQTTRRRNHIINLKKDDEDEDLPAWMWLQKVIKTLGDGGMSSEESDVENDIHCVLRVKNMAWRRKIERELDVIDHQRVLDDDVF</sequence>
<dbReference type="EMBL" id="JABBWD010000026">
    <property type="protein sequence ID" value="KAG1776430.1"/>
    <property type="molecule type" value="Genomic_DNA"/>
</dbReference>
<evidence type="ECO:0000313" key="1">
    <source>
        <dbReference type="EMBL" id="KAG1776430.1"/>
    </source>
</evidence>
<gene>
    <name evidence="1" type="ORF">EV702DRAFT_943599</name>
</gene>
<keyword evidence="2" id="KW-1185">Reference proteome</keyword>
<dbReference type="AlphaFoldDB" id="A0A9P7D182"/>
<feature type="non-terminal residue" evidence="1">
    <location>
        <position position="196"/>
    </location>
</feature>
<accession>A0A9P7D182</accession>